<dbReference type="OrthoDB" id="2160638at2759"/>
<dbReference type="InterPro" id="IPR017853">
    <property type="entry name" value="GH"/>
</dbReference>
<keyword evidence="8" id="KW-1185">Reference proteome</keyword>
<dbReference type="EMBL" id="JH795872">
    <property type="protein sequence ID" value="EJT98624.1"/>
    <property type="molecule type" value="Genomic_DNA"/>
</dbReference>
<dbReference type="GO" id="GO:0016020">
    <property type="term" value="C:membrane"/>
    <property type="evidence" value="ECO:0007669"/>
    <property type="project" value="GOC"/>
</dbReference>
<dbReference type="InterPro" id="IPR033453">
    <property type="entry name" value="Glyco_hydro_30_TIM-barrel"/>
</dbReference>
<organism evidence="7 8">
    <name type="scientific">Dacryopinax primogenitus (strain DJM 731)</name>
    <name type="common">Brown rot fungus</name>
    <dbReference type="NCBI Taxonomy" id="1858805"/>
    <lineage>
        <taxon>Eukaryota</taxon>
        <taxon>Fungi</taxon>
        <taxon>Dikarya</taxon>
        <taxon>Basidiomycota</taxon>
        <taxon>Agaricomycotina</taxon>
        <taxon>Dacrymycetes</taxon>
        <taxon>Dacrymycetales</taxon>
        <taxon>Dacrymycetaceae</taxon>
        <taxon>Dacryopinax</taxon>
    </lineage>
</organism>
<feature type="chain" id="PRO_5004067228" evidence="5">
    <location>
        <begin position="19"/>
        <end position="501"/>
    </location>
</feature>
<dbReference type="Pfam" id="PF02055">
    <property type="entry name" value="Glyco_hydro_30"/>
    <property type="match status" value="1"/>
</dbReference>
<dbReference type="GO" id="GO:0004348">
    <property type="term" value="F:glucosylceramidase activity"/>
    <property type="evidence" value="ECO:0007669"/>
    <property type="project" value="InterPro"/>
</dbReference>
<dbReference type="HOGENOM" id="CLU_014379_2_0_1"/>
<sequence length="501" mass="54852">MRTTGLALLSLCVLGSQAQQIWDIWETAYDQSVLFERQYPSDLPINFVTPGAIGAADIVVDDSTLYQPIDGFGGALTDSAAYILSQLKETNSDNYWTLLDTLFDPTDGAATAALTFLRIPLGASDFSPYVYSYNDANDTTLSEFSIDVAPSYLWSTLTDIQSIGGAQLKIIVAPWSAPGWMTSTGTMLGGTFLSQYTDVLAQYLLMSVQQIYDKGFNIYAVSIQNEPENSNPTYPTMLLDPDTEAAVATQLRTLLDDAGFGTVQIFAWEHNWDQAANYPVQAVNDDPNAFAGASFHCYAGTVEDQMSFYDAYPDKGIWFTECTGEFDSASAWWSDFKWNMENLMIGSLSYYSRSVVLWNLALDGTGQPLLPGTNSCGGPGCRGIVTVNSDGSYLLNQEYYALAQASRAVVPKDPSGPFGQRIGSSVEGTLDYELLVGAYKTGRSEEADTDWNRYSLVVMNWDDGENGGTASAVETTIEFRGMQATYTFPVGVTTLWWFAEN</sequence>
<accession>M5FTB7</accession>
<evidence type="ECO:0000256" key="4">
    <source>
        <dbReference type="RuleBase" id="RU361188"/>
    </source>
</evidence>
<evidence type="ECO:0000256" key="5">
    <source>
        <dbReference type="SAM" id="SignalP"/>
    </source>
</evidence>
<reference evidence="7 8" key="1">
    <citation type="journal article" date="2012" name="Science">
        <title>The Paleozoic origin of enzymatic lignin decomposition reconstructed from 31 fungal genomes.</title>
        <authorList>
            <person name="Floudas D."/>
            <person name="Binder M."/>
            <person name="Riley R."/>
            <person name="Barry K."/>
            <person name="Blanchette R.A."/>
            <person name="Henrissat B."/>
            <person name="Martinez A.T."/>
            <person name="Otillar R."/>
            <person name="Spatafora J.W."/>
            <person name="Yadav J.S."/>
            <person name="Aerts A."/>
            <person name="Benoit I."/>
            <person name="Boyd A."/>
            <person name="Carlson A."/>
            <person name="Copeland A."/>
            <person name="Coutinho P.M."/>
            <person name="de Vries R.P."/>
            <person name="Ferreira P."/>
            <person name="Findley K."/>
            <person name="Foster B."/>
            <person name="Gaskell J."/>
            <person name="Glotzer D."/>
            <person name="Gorecki P."/>
            <person name="Heitman J."/>
            <person name="Hesse C."/>
            <person name="Hori C."/>
            <person name="Igarashi K."/>
            <person name="Jurgens J.A."/>
            <person name="Kallen N."/>
            <person name="Kersten P."/>
            <person name="Kohler A."/>
            <person name="Kuees U."/>
            <person name="Kumar T.K.A."/>
            <person name="Kuo A."/>
            <person name="LaButti K."/>
            <person name="Larrondo L.F."/>
            <person name="Lindquist E."/>
            <person name="Ling A."/>
            <person name="Lombard V."/>
            <person name="Lucas S."/>
            <person name="Lundell T."/>
            <person name="Martin R."/>
            <person name="McLaughlin D.J."/>
            <person name="Morgenstern I."/>
            <person name="Morin E."/>
            <person name="Murat C."/>
            <person name="Nagy L.G."/>
            <person name="Nolan M."/>
            <person name="Ohm R.A."/>
            <person name="Patyshakuliyeva A."/>
            <person name="Rokas A."/>
            <person name="Ruiz-Duenas F.J."/>
            <person name="Sabat G."/>
            <person name="Salamov A."/>
            <person name="Samejima M."/>
            <person name="Schmutz J."/>
            <person name="Slot J.C."/>
            <person name="St John F."/>
            <person name="Stenlid J."/>
            <person name="Sun H."/>
            <person name="Sun S."/>
            <person name="Syed K."/>
            <person name="Tsang A."/>
            <person name="Wiebenga A."/>
            <person name="Young D."/>
            <person name="Pisabarro A."/>
            <person name="Eastwood D.C."/>
            <person name="Martin F."/>
            <person name="Cullen D."/>
            <person name="Grigoriev I.V."/>
            <person name="Hibbett D.S."/>
        </authorList>
    </citation>
    <scope>NUCLEOTIDE SEQUENCE [LARGE SCALE GENOMIC DNA]</scope>
    <source>
        <strain evidence="7 8">DJM-731 SS1</strain>
    </source>
</reference>
<dbReference type="Gene3D" id="3.20.20.80">
    <property type="entry name" value="Glycosidases"/>
    <property type="match status" value="1"/>
</dbReference>
<dbReference type="AlphaFoldDB" id="M5FTB7"/>
<dbReference type="PANTHER" id="PTHR11069:SF23">
    <property type="entry name" value="LYSOSOMAL ACID GLUCOSYLCERAMIDASE"/>
    <property type="match status" value="1"/>
</dbReference>
<keyword evidence="4" id="KW-0326">Glycosidase</keyword>
<comment type="similarity">
    <text evidence="1 4">Belongs to the glycosyl hydrolase 30 family.</text>
</comment>
<keyword evidence="2 5" id="KW-0732">Signal</keyword>
<evidence type="ECO:0000313" key="7">
    <source>
        <dbReference type="EMBL" id="EJT98624.1"/>
    </source>
</evidence>
<dbReference type="OMA" id="FGGIAWH"/>
<dbReference type="STRING" id="1858805.M5FTB7"/>
<feature type="domain" description="Glycosyl hydrolase family 30 TIM-barrel" evidence="6">
    <location>
        <begin position="69"/>
        <end position="368"/>
    </location>
</feature>
<feature type="signal peptide" evidence="5">
    <location>
        <begin position="1"/>
        <end position="18"/>
    </location>
</feature>
<dbReference type="RefSeq" id="XP_040625522.1">
    <property type="nucleotide sequence ID" value="XM_040775426.1"/>
</dbReference>
<proteinExistence type="inferred from homology"/>
<evidence type="ECO:0000313" key="8">
    <source>
        <dbReference type="Proteomes" id="UP000030653"/>
    </source>
</evidence>
<gene>
    <name evidence="7" type="ORF">DACRYDRAFT_57263</name>
</gene>
<evidence type="ECO:0000256" key="2">
    <source>
        <dbReference type="ARBA" id="ARBA00022729"/>
    </source>
</evidence>
<evidence type="ECO:0000256" key="1">
    <source>
        <dbReference type="ARBA" id="ARBA00005382"/>
    </source>
</evidence>
<protein>
    <submittedName>
        <fullName evidence="7">Glycoside hydrolase</fullName>
    </submittedName>
</protein>
<dbReference type="PANTHER" id="PTHR11069">
    <property type="entry name" value="GLUCOSYLCERAMIDASE"/>
    <property type="match status" value="1"/>
</dbReference>
<dbReference type="GeneID" id="63690488"/>
<dbReference type="Gene3D" id="2.60.40.1180">
    <property type="entry name" value="Golgi alpha-mannosidase II"/>
    <property type="match status" value="1"/>
</dbReference>
<evidence type="ECO:0000259" key="6">
    <source>
        <dbReference type="Pfam" id="PF02055"/>
    </source>
</evidence>
<dbReference type="SUPFAM" id="SSF51445">
    <property type="entry name" value="(Trans)glycosidases"/>
    <property type="match status" value="1"/>
</dbReference>
<dbReference type="GO" id="GO:0006680">
    <property type="term" value="P:glucosylceramide catabolic process"/>
    <property type="evidence" value="ECO:0007669"/>
    <property type="project" value="TreeGrafter"/>
</dbReference>
<keyword evidence="3 4" id="KW-0378">Hydrolase</keyword>
<dbReference type="InterPro" id="IPR013780">
    <property type="entry name" value="Glyco_hydro_b"/>
</dbReference>
<dbReference type="Proteomes" id="UP000030653">
    <property type="component" value="Unassembled WGS sequence"/>
</dbReference>
<evidence type="ECO:0000256" key="3">
    <source>
        <dbReference type="ARBA" id="ARBA00022801"/>
    </source>
</evidence>
<name>M5FTB7_DACPD</name>
<dbReference type="InterPro" id="IPR001139">
    <property type="entry name" value="Glyco_hydro_30"/>
</dbReference>